<dbReference type="Gene3D" id="3.40.850.10">
    <property type="entry name" value="Kinesin motor domain"/>
    <property type="match status" value="1"/>
</dbReference>
<accession>A0A834HCG2</accession>
<feature type="domain" description="Kinesin motor" evidence="3">
    <location>
        <begin position="1"/>
        <end position="104"/>
    </location>
</feature>
<comment type="caution">
    <text evidence="2">Lacks conserved residue(s) required for the propagation of feature annotation.</text>
</comment>
<comment type="similarity">
    <text evidence="2">Belongs to the TRAFAC class myosin-kinesin ATPase superfamily. Kinesin family.</text>
</comment>
<dbReference type="InterPro" id="IPR027417">
    <property type="entry name" value="P-loop_NTPase"/>
</dbReference>
<comment type="caution">
    <text evidence="4">The sequence shown here is derived from an EMBL/GenBank/DDBJ whole genome shotgun (WGS) entry which is preliminary data.</text>
</comment>
<dbReference type="GO" id="GO:0007018">
    <property type="term" value="P:microtubule-based movement"/>
    <property type="evidence" value="ECO:0007669"/>
    <property type="project" value="InterPro"/>
</dbReference>
<dbReference type="EMBL" id="WJXA01000002">
    <property type="protein sequence ID" value="KAF7151448.1"/>
    <property type="molecule type" value="Genomic_DNA"/>
</dbReference>
<dbReference type="InterPro" id="IPR027640">
    <property type="entry name" value="Kinesin-like_fam"/>
</dbReference>
<organism evidence="4 5">
    <name type="scientific">Rhododendron simsii</name>
    <name type="common">Sims's rhododendron</name>
    <dbReference type="NCBI Taxonomy" id="118357"/>
    <lineage>
        <taxon>Eukaryota</taxon>
        <taxon>Viridiplantae</taxon>
        <taxon>Streptophyta</taxon>
        <taxon>Embryophyta</taxon>
        <taxon>Tracheophyta</taxon>
        <taxon>Spermatophyta</taxon>
        <taxon>Magnoliopsida</taxon>
        <taxon>eudicotyledons</taxon>
        <taxon>Gunneridae</taxon>
        <taxon>Pentapetalae</taxon>
        <taxon>asterids</taxon>
        <taxon>Ericales</taxon>
        <taxon>Ericaceae</taxon>
        <taxon>Ericoideae</taxon>
        <taxon>Rhodoreae</taxon>
        <taxon>Rhododendron</taxon>
    </lineage>
</organism>
<dbReference type="PANTHER" id="PTHR47969">
    <property type="entry name" value="CHROMOSOME-ASSOCIATED KINESIN KIF4A-RELATED"/>
    <property type="match status" value="1"/>
</dbReference>
<dbReference type="InterPro" id="IPR001752">
    <property type="entry name" value="Kinesin_motor_dom"/>
</dbReference>
<proteinExistence type="inferred from homology"/>
<dbReference type="GO" id="GO:0051231">
    <property type="term" value="P:spindle elongation"/>
    <property type="evidence" value="ECO:0007669"/>
    <property type="project" value="TreeGrafter"/>
</dbReference>
<evidence type="ECO:0000256" key="1">
    <source>
        <dbReference type="ARBA" id="ARBA00023175"/>
    </source>
</evidence>
<dbReference type="PROSITE" id="PS50067">
    <property type="entry name" value="KINESIN_MOTOR_2"/>
    <property type="match status" value="1"/>
</dbReference>
<dbReference type="GO" id="GO:0003777">
    <property type="term" value="F:microtubule motor activity"/>
    <property type="evidence" value="ECO:0007669"/>
    <property type="project" value="InterPro"/>
</dbReference>
<reference evidence="4" key="1">
    <citation type="submission" date="2019-11" db="EMBL/GenBank/DDBJ databases">
        <authorList>
            <person name="Liu Y."/>
            <person name="Hou J."/>
            <person name="Li T.-Q."/>
            <person name="Guan C.-H."/>
            <person name="Wu X."/>
            <person name="Wu H.-Z."/>
            <person name="Ling F."/>
            <person name="Zhang R."/>
            <person name="Shi X.-G."/>
            <person name="Ren J.-P."/>
            <person name="Chen E.-F."/>
            <person name="Sun J.-M."/>
        </authorList>
    </citation>
    <scope>NUCLEOTIDE SEQUENCE</scope>
    <source>
        <strain evidence="4">Adult_tree_wgs_1</strain>
        <tissue evidence="4">Leaves</tissue>
    </source>
</reference>
<name>A0A834HCG2_RHOSS</name>
<dbReference type="GO" id="GO:0007052">
    <property type="term" value="P:mitotic spindle organization"/>
    <property type="evidence" value="ECO:0007669"/>
    <property type="project" value="TreeGrafter"/>
</dbReference>
<dbReference type="SUPFAM" id="SSF52540">
    <property type="entry name" value="P-loop containing nucleoside triphosphate hydrolases"/>
    <property type="match status" value="1"/>
</dbReference>
<dbReference type="PANTHER" id="PTHR47969:SF6">
    <property type="entry name" value="KINESIN-LIKE PROTEIN KIN-4C"/>
    <property type="match status" value="1"/>
</dbReference>
<gene>
    <name evidence="4" type="ORF">RHSIM_Rhsim02G0140700</name>
</gene>
<dbReference type="AlphaFoldDB" id="A0A834HCG2"/>
<sequence>MTRKSSYSNQRDWDGGITLVGVTEAEVRTKEEMASFLMHGALSRATGSTNMNSQSSRSHAIFTISMEQKDDILCAKLHLVDLAGSKRAKRTRADGMRFSEDSKL</sequence>
<dbReference type="PRINTS" id="PR00380">
    <property type="entry name" value="KINESINHEAVY"/>
</dbReference>
<keyword evidence="1" id="KW-0505">Motor protein</keyword>
<evidence type="ECO:0000259" key="3">
    <source>
        <dbReference type="PROSITE" id="PS50067"/>
    </source>
</evidence>
<dbReference type="GO" id="GO:0005875">
    <property type="term" value="C:microtubule associated complex"/>
    <property type="evidence" value="ECO:0007669"/>
    <property type="project" value="TreeGrafter"/>
</dbReference>
<dbReference type="GO" id="GO:0008017">
    <property type="term" value="F:microtubule binding"/>
    <property type="evidence" value="ECO:0007669"/>
    <property type="project" value="InterPro"/>
</dbReference>
<protein>
    <recommendedName>
        <fullName evidence="3">Kinesin motor domain-containing protein</fullName>
    </recommendedName>
</protein>
<dbReference type="Pfam" id="PF00225">
    <property type="entry name" value="Kinesin"/>
    <property type="match status" value="1"/>
</dbReference>
<dbReference type="GO" id="GO:0005524">
    <property type="term" value="F:ATP binding"/>
    <property type="evidence" value="ECO:0007669"/>
    <property type="project" value="InterPro"/>
</dbReference>
<keyword evidence="5" id="KW-1185">Reference proteome</keyword>
<evidence type="ECO:0000313" key="4">
    <source>
        <dbReference type="EMBL" id="KAF7151448.1"/>
    </source>
</evidence>
<evidence type="ECO:0000256" key="2">
    <source>
        <dbReference type="PROSITE-ProRule" id="PRU00283"/>
    </source>
</evidence>
<dbReference type="Proteomes" id="UP000626092">
    <property type="component" value="Unassembled WGS sequence"/>
</dbReference>
<evidence type="ECO:0000313" key="5">
    <source>
        <dbReference type="Proteomes" id="UP000626092"/>
    </source>
</evidence>
<dbReference type="InterPro" id="IPR036961">
    <property type="entry name" value="Kinesin_motor_dom_sf"/>
</dbReference>
<dbReference type="OrthoDB" id="1738938at2759"/>